<dbReference type="Gene3D" id="3.40.50.300">
    <property type="entry name" value="P-loop containing nucleotide triphosphate hydrolases"/>
    <property type="match status" value="2"/>
</dbReference>
<sequence>MLLKTPYKSVHQNLMLTKTGEIWAYYNVSPENINSGDTKRQESSKAKFRYFMQQLAKYKDFHLEMYPRQMELKERFHELEKDFHPDTRKVGKYYNDETVRILTRELESITKNRFLLGVKIKDNLLTTSDDAKGVTKNALTSVTDTLVNLLGFEREVDGSYFDKFTTLESELYQLVLSVNGSRLTEDELVYVNRYNFVRDINHHIEEEKKRRGSYSITDSLIDPSEFGYLKMTTTEGQRYMSYVVVDSTGLNNSYTHLFERAQKLPFPVELHIKGQFQSNDSVLRKTSVVKTRVKQMKKEQNMAGEDSKDSIHDARYVLNRLENTLGNGKEKFINWVATFVVTGKDKKQCRRRAKQLIRIMGNKNIDCVQPLADQLQLFYKFLHGSSLQFEKNWVQKTTCEAFAENLFGVSNMIGNNIGFYIGRVNHYRMNKSIKESIASSRELVLFHPFIANKGIEGAMTDSPHISITGETGKGKSFLVKLLLICLAMLDIQTLYVDPKTEVEVWFRKVIDNPEIRQKYPLFVRLLESFNYVKLNANDEANTGVLDPIVMLEGTDAFDTAQAIIDQIYNMENKDDVKRVFLESLEKVVSQRANGETVGFIHVIEAMQAHDEVAVKNAGNLLHQQIKNSVLRLNFSDGTVEGLNLDGKVNILGIEGLDLPDAKTPSLSYSDAEKKSLAIMIPLAKFCEKFGARNKDQETVEIFDEGWMLTTARAGKKLIKSMRRVGRSYNNALVLVTQSVGDVHTEEDNGNFGVNFAFDEPSERDEILDFLNMEKTEDNEKLLSQMIKGECMFKDIYGRTGKLAVDCLFEEWAEAFKTVEESHSSKAEKMFA</sequence>
<comment type="caution">
    <text evidence="1">The sequence shown here is derived from an EMBL/GenBank/DDBJ whole genome shotgun (WGS) entry which is preliminary data.</text>
</comment>
<evidence type="ECO:0000313" key="2">
    <source>
        <dbReference type="Proteomes" id="UP000586951"/>
    </source>
</evidence>
<dbReference type="InterPro" id="IPR051162">
    <property type="entry name" value="T4SS_component"/>
</dbReference>
<gene>
    <name evidence="1" type="ORF">HB907_06480</name>
</gene>
<dbReference type="SUPFAM" id="SSF52540">
    <property type="entry name" value="P-loop containing nucleoside triphosphate hydrolases"/>
    <property type="match status" value="1"/>
</dbReference>
<dbReference type="AlphaFoldDB" id="A0A841ZXP8"/>
<dbReference type="PANTHER" id="PTHR30121:SF6">
    <property type="entry name" value="SLR6007 PROTEIN"/>
    <property type="match status" value="1"/>
</dbReference>
<evidence type="ECO:0000313" key="1">
    <source>
        <dbReference type="EMBL" id="MBC1565050.1"/>
    </source>
</evidence>
<dbReference type="RefSeq" id="WP_185417015.1">
    <property type="nucleotide sequence ID" value="NZ_JAARRU010000001.1"/>
</dbReference>
<dbReference type="Proteomes" id="UP000586951">
    <property type="component" value="Unassembled WGS sequence"/>
</dbReference>
<dbReference type="InterPro" id="IPR027417">
    <property type="entry name" value="P-loop_NTPase"/>
</dbReference>
<dbReference type="PIRSF" id="PIRSF015040">
    <property type="entry name" value="ATPase_SAG2001_prd"/>
    <property type="match status" value="1"/>
</dbReference>
<organism evidence="1 2">
    <name type="scientific">Listeria booriae</name>
    <dbReference type="NCBI Taxonomy" id="1552123"/>
    <lineage>
        <taxon>Bacteria</taxon>
        <taxon>Bacillati</taxon>
        <taxon>Bacillota</taxon>
        <taxon>Bacilli</taxon>
        <taxon>Bacillales</taxon>
        <taxon>Listeriaceae</taxon>
        <taxon>Listeria</taxon>
    </lineage>
</organism>
<dbReference type="EMBL" id="JAARRU010000001">
    <property type="protein sequence ID" value="MBC1565050.1"/>
    <property type="molecule type" value="Genomic_DNA"/>
</dbReference>
<dbReference type="Pfam" id="PF12846">
    <property type="entry name" value="AAA_10"/>
    <property type="match status" value="1"/>
</dbReference>
<dbReference type="InterPro" id="IPR016628">
    <property type="entry name" value="ATPase_SAG2001_prd"/>
</dbReference>
<reference evidence="1 2" key="1">
    <citation type="submission" date="2020-03" db="EMBL/GenBank/DDBJ databases">
        <title>Soil Listeria distribution.</title>
        <authorList>
            <person name="Liao J."/>
            <person name="Wiedmann M."/>
        </authorList>
    </citation>
    <scope>NUCLEOTIDE SEQUENCE [LARGE SCALE GENOMIC DNA]</scope>
    <source>
        <strain evidence="1 2">FSL L7-1427</strain>
    </source>
</reference>
<proteinExistence type="predicted"/>
<name>A0A841ZXP8_9LIST</name>
<dbReference type="PANTHER" id="PTHR30121">
    <property type="entry name" value="UNCHARACTERIZED PROTEIN YJGR-RELATED"/>
    <property type="match status" value="1"/>
</dbReference>
<protein>
    <submittedName>
        <fullName evidence="1">AAA family ATPase</fullName>
    </submittedName>
</protein>
<accession>A0A841ZXP8</accession>